<name>A0ABT3SMG4_9MYCO</name>
<keyword evidence="3" id="KW-0804">Transcription</keyword>
<accession>A0ABT3SMG4</accession>
<comment type="caution">
    <text evidence="6">The sequence shown here is derived from an EMBL/GenBank/DDBJ whole genome shotgun (WGS) entry which is preliminary data.</text>
</comment>
<sequence>MAEEVSAPTNMSTRAAHDARYDSVVHAAGELFAERGFDNTSLQDIGDAVGVLKGSLYHYI</sequence>
<dbReference type="InterPro" id="IPR001647">
    <property type="entry name" value="HTH_TetR"/>
</dbReference>
<evidence type="ECO:0000313" key="7">
    <source>
        <dbReference type="Proteomes" id="UP001300745"/>
    </source>
</evidence>
<gene>
    <name evidence="6" type="ORF">ORI27_28890</name>
</gene>
<organism evidence="6 7">
    <name type="scientific">Mycobacterium pinniadriaticum</name>
    <dbReference type="NCBI Taxonomy" id="2994102"/>
    <lineage>
        <taxon>Bacteria</taxon>
        <taxon>Bacillati</taxon>
        <taxon>Actinomycetota</taxon>
        <taxon>Actinomycetes</taxon>
        <taxon>Mycobacteriales</taxon>
        <taxon>Mycobacteriaceae</taxon>
        <taxon>Mycobacterium</taxon>
    </lineage>
</organism>
<keyword evidence="1" id="KW-0805">Transcription regulation</keyword>
<dbReference type="EMBL" id="JAPJDO010000045">
    <property type="protein sequence ID" value="MCX2940713.1"/>
    <property type="molecule type" value="Genomic_DNA"/>
</dbReference>
<evidence type="ECO:0000256" key="1">
    <source>
        <dbReference type="ARBA" id="ARBA00023015"/>
    </source>
</evidence>
<reference evidence="6 7" key="1">
    <citation type="submission" date="2022-11" db="EMBL/GenBank/DDBJ databases">
        <title>Mycobacterium sp. nov.</title>
        <authorList>
            <person name="Papic B."/>
            <person name="Spicic S."/>
            <person name="Duvnjak S."/>
        </authorList>
    </citation>
    <scope>NUCLEOTIDE SEQUENCE [LARGE SCALE GENOMIC DNA]</scope>
    <source>
        <strain evidence="6 7">CVI_P4</strain>
    </source>
</reference>
<evidence type="ECO:0000313" key="6">
    <source>
        <dbReference type="EMBL" id="MCX2940713.1"/>
    </source>
</evidence>
<evidence type="ECO:0000259" key="5">
    <source>
        <dbReference type="PROSITE" id="PS50977"/>
    </source>
</evidence>
<feature type="DNA-binding region" description="H-T-H motif" evidence="4">
    <location>
        <begin position="41"/>
        <end position="60"/>
    </location>
</feature>
<dbReference type="InterPro" id="IPR009057">
    <property type="entry name" value="Homeodomain-like_sf"/>
</dbReference>
<feature type="domain" description="HTH tetR-type" evidence="5">
    <location>
        <begin position="18"/>
        <end position="60"/>
    </location>
</feature>
<evidence type="ECO:0000256" key="4">
    <source>
        <dbReference type="PROSITE-ProRule" id="PRU00335"/>
    </source>
</evidence>
<dbReference type="SUPFAM" id="SSF46689">
    <property type="entry name" value="Homeodomain-like"/>
    <property type="match status" value="1"/>
</dbReference>
<protein>
    <submittedName>
        <fullName evidence="6">Helix-turn-helix domain containing protein</fullName>
    </submittedName>
</protein>
<evidence type="ECO:0000256" key="3">
    <source>
        <dbReference type="ARBA" id="ARBA00023163"/>
    </source>
</evidence>
<dbReference type="Proteomes" id="UP001300745">
    <property type="component" value="Unassembled WGS sequence"/>
</dbReference>
<dbReference type="Gene3D" id="1.10.10.60">
    <property type="entry name" value="Homeodomain-like"/>
    <property type="match status" value="1"/>
</dbReference>
<keyword evidence="7" id="KW-1185">Reference proteome</keyword>
<dbReference type="PRINTS" id="PR00455">
    <property type="entry name" value="HTHTETR"/>
</dbReference>
<dbReference type="PANTHER" id="PTHR30055">
    <property type="entry name" value="HTH-TYPE TRANSCRIPTIONAL REGULATOR RUTR"/>
    <property type="match status" value="1"/>
</dbReference>
<dbReference type="PROSITE" id="PS50977">
    <property type="entry name" value="HTH_TETR_2"/>
    <property type="match status" value="1"/>
</dbReference>
<feature type="non-terminal residue" evidence="6">
    <location>
        <position position="60"/>
    </location>
</feature>
<dbReference type="Pfam" id="PF00440">
    <property type="entry name" value="TetR_N"/>
    <property type="match status" value="1"/>
</dbReference>
<keyword evidence="2 4" id="KW-0238">DNA-binding</keyword>
<dbReference type="InterPro" id="IPR050109">
    <property type="entry name" value="HTH-type_TetR-like_transc_reg"/>
</dbReference>
<proteinExistence type="predicted"/>
<dbReference type="RefSeq" id="WP_266074034.1">
    <property type="nucleotide sequence ID" value="NZ_JAPJDN010000045.1"/>
</dbReference>
<dbReference type="PANTHER" id="PTHR30055:SF234">
    <property type="entry name" value="HTH-TYPE TRANSCRIPTIONAL REGULATOR BETI"/>
    <property type="match status" value="1"/>
</dbReference>
<evidence type="ECO:0000256" key="2">
    <source>
        <dbReference type="ARBA" id="ARBA00023125"/>
    </source>
</evidence>